<reference evidence="3" key="2">
    <citation type="submission" date="2022-01" db="EMBL/GenBank/DDBJ databases">
        <authorList>
            <person name="Yamashiro T."/>
            <person name="Shiraishi A."/>
            <person name="Satake H."/>
            <person name="Nakayama K."/>
        </authorList>
    </citation>
    <scope>NUCLEOTIDE SEQUENCE</scope>
</reference>
<feature type="compositionally biased region" description="Basic and acidic residues" evidence="1">
    <location>
        <begin position="104"/>
        <end position="116"/>
    </location>
</feature>
<dbReference type="PANTHER" id="PTHR48258:SF9">
    <property type="entry name" value="OS01G0348150 PROTEIN"/>
    <property type="match status" value="1"/>
</dbReference>
<name>A0ABQ4YJF7_9ASTR</name>
<feature type="region of interest" description="Disordered" evidence="1">
    <location>
        <begin position="84"/>
        <end position="129"/>
    </location>
</feature>
<reference evidence="3" key="1">
    <citation type="journal article" date="2022" name="Int. J. Mol. Sci.">
        <title>Draft Genome of Tanacetum Coccineum: Genomic Comparison of Closely Related Tanacetum-Family Plants.</title>
        <authorList>
            <person name="Yamashiro T."/>
            <person name="Shiraishi A."/>
            <person name="Nakayama K."/>
            <person name="Satake H."/>
        </authorList>
    </citation>
    <scope>NUCLEOTIDE SEQUENCE</scope>
</reference>
<feature type="domain" description="DUF4216" evidence="2">
    <location>
        <begin position="2"/>
        <end position="58"/>
    </location>
</feature>
<keyword evidence="4" id="KW-1185">Reference proteome</keyword>
<organism evidence="3 4">
    <name type="scientific">Tanacetum coccineum</name>
    <dbReference type="NCBI Taxonomy" id="301880"/>
    <lineage>
        <taxon>Eukaryota</taxon>
        <taxon>Viridiplantae</taxon>
        <taxon>Streptophyta</taxon>
        <taxon>Embryophyta</taxon>
        <taxon>Tracheophyta</taxon>
        <taxon>Spermatophyta</taxon>
        <taxon>Magnoliopsida</taxon>
        <taxon>eudicotyledons</taxon>
        <taxon>Gunneridae</taxon>
        <taxon>Pentapetalae</taxon>
        <taxon>asterids</taxon>
        <taxon>campanulids</taxon>
        <taxon>Asterales</taxon>
        <taxon>Asteraceae</taxon>
        <taxon>Asteroideae</taxon>
        <taxon>Anthemideae</taxon>
        <taxon>Anthemidinae</taxon>
        <taxon>Tanacetum</taxon>
    </lineage>
</organism>
<evidence type="ECO:0000313" key="3">
    <source>
        <dbReference type="EMBL" id="GJS77077.1"/>
    </source>
</evidence>
<proteinExistence type="predicted"/>
<protein>
    <recommendedName>
        <fullName evidence="2">DUF4216 domain-containing protein</fullName>
    </recommendedName>
</protein>
<dbReference type="EMBL" id="BQNB010010421">
    <property type="protein sequence ID" value="GJS77077.1"/>
    <property type="molecule type" value="Genomic_DNA"/>
</dbReference>
<evidence type="ECO:0000313" key="4">
    <source>
        <dbReference type="Proteomes" id="UP001151760"/>
    </source>
</evidence>
<dbReference type="Proteomes" id="UP001151760">
    <property type="component" value="Unassembled WGS sequence"/>
</dbReference>
<dbReference type="InterPro" id="IPR025312">
    <property type="entry name" value="DUF4216"/>
</dbReference>
<dbReference type="Pfam" id="PF13952">
    <property type="entry name" value="DUF4216"/>
    <property type="match status" value="1"/>
</dbReference>
<gene>
    <name evidence="3" type="ORF">Tco_0726958</name>
</gene>
<accession>A0ABQ4YJF7</accession>
<evidence type="ECO:0000259" key="2">
    <source>
        <dbReference type="Pfam" id="PF13952"/>
    </source>
</evidence>
<sequence length="164" mass="18846">MLKCKWVNNEGGVKVDDYGFTSVNLSTNGYAYEPFILAKQANQIFFVEDPSDSRWHIVLQGKRRIVGVENVVDEDEYDEFDELPPFSIGASSSNDVIDDTTYLRSDHDEDMNEHTEPQPQPQRKKRGIYSLKKKNRKQLNVVTFDENGFAIGDDQSPFALYKDQ</sequence>
<evidence type="ECO:0000256" key="1">
    <source>
        <dbReference type="SAM" id="MobiDB-lite"/>
    </source>
</evidence>
<comment type="caution">
    <text evidence="3">The sequence shown here is derived from an EMBL/GenBank/DDBJ whole genome shotgun (WGS) entry which is preliminary data.</text>
</comment>
<dbReference type="PANTHER" id="PTHR48258">
    <property type="entry name" value="DUF4218 DOMAIN-CONTAINING PROTEIN-RELATED"/>
    <property type="match status" value="1"/>
</dbReference>